<organism evidence="14 15">
    <name type="scientific">Geomonas subterranea</name>
    <dbReference type="NCBI Taxonomy" id="2847989"/>
    <lineage>
        <taxon>Bacteria</taxon>
        <taxon>Pseudomonadati</taxon>
        <taxon>Thermodesulfobacteriota</taxon>
        <taxon>Desulfuromonadia</taxon>
        <taxon>Geobacterales</taxon>
        <taxon>Geobacteraceae</taxon>
        <taxon>Geomonas</taxon>
    </lineage>
</organism>
<evidence type="ECO:0000256" key="5">
    <source>
        <dbReference type="ARBA" id="ARBA00022692"/>
    </source>
</evidence>
<evidence type="ECO:0000256" key="12">
    <source>
        <dbReference type="ARBA" id="ARBA00034430"/>
    </source>
</evidence>
<dbReference type="PANTHER" id="PTHR31462">
    <property type="entry name" value="ENDOSOMAL/LYSOSOMAL POTASSIUM CHANNEL TMEM175"/>
    <property type="match status" value="1"/>
</dbReference>
<feature type="transmembrane region" description="Helical" evidence="13">
    <location>
        <begin position="54"/>
        <end position="72"/>
    </location>
</feature>
<dbReference type="RefSeq" id="WP_217289179.1">
    <property type="nucleotide sequence ID" value="NZ_CP077683.1"/>
</dbReference>
<evidence type="ECO:0000256" key="2">
    <source>
        <dbReference type="ARBA" id="ARBA00006920"/>
    </source>
</evidence>
<feature type="transmembrane region" description="Helical" evidence="13">
    <location>
        <begin position="120"/>
        <end position="140"/>
    </location>
</feature>
<sequence>MAESFTRKETGRIEAFSDGVFAIAITLLVLTIKVPTASELGVDQSLSSALLALWPHYLAFVTSFVTVLAKWVNHHRIFTFVQRSDHTFLYLNGLVLMLVTFLPFPTALVAEYLLHPEAKIAGAIFSGTFFAIAVAFKLLWHYASKNGRLLGGGRSVDPEHIEQITRQFSFGPFMYLAAFVASFVSAGLSVVFCLSLAVIVGFKGWPRK</sequence>
<keyword evidence="7" id="KW-0630">Potassium</keyword>
<dbReference type="EMBL" id="CP077683">
    <property type="protein sequence ID" value="QXE92631.1"/>
    <property type="molecule type" value="Genomic_DNA"/>
</dbReference>
<dbReference type="InterPro" id="IPR010617">
    <property type="entry name" value="TMEM175-like"/>
</dbReference>
<evidence type="ECO:0000256" key="9">
    <source>
        <dbReference type="ARBA" id="ARBA00023065"/>
    </source>
</evidence>
<feature type="transmembrane region" description="Helical" evidence="13">
    <location>
        <begin position="93"/>
        <end position="114"/>
    </location>
</feature>
<keyword evidence="6" id="KW-0631">Potassium channel</keyword>
<comment type="similarity">
    <text evidence="2">Belongs to the TMEM175 family.</text>
</comment>
<keyword evidence="11" id="KW-0407">Ion channel</keyword>
<keyword evidence="10 13" id="KW-0472">Membrane</keyword>
<keyword evidence="15" id="KW-1185">Reference proteome</keyword>
<evidence type="ECO:0000256" key="6">
    <source>
        <dbReference type="ARBA" id="ARBA00022826"/>
    </source>
</evidence>
<reference evidence="14 15" key="1">
    <citation type="submission" date="2021-06" db="EMBL/GenBank/DDBJ databases">
        <title>Gemonas diversity in paddy soil.</title>
        <authorList>
            <person name="Liu G."/>
        </authorList>
    </citation>
    <scope>NUCLEOTIDE SEQUENCE [LARGE SCALE GENOMIC DNA]</scope>
    <source>
        <strain evidence="14 15">RG2</strain>
    </source>
</reference>
<dbReference type="Proteomes" id="UP000683559">
    <property type="component" value="Chromosome"/>
</dbReference>
<dbReference type="Pfam" id="PF06736">
    <property type="entry name" value="TMEM175"/>
    <property type="match status" value="1"/>
</dbReference>
<evidence type="ECO:0000313" key="14">
    <source>
        <dbReference type="EMBL" id="QXE92631.1"/>
    </source>
</evidence>
<comment type="subcellular location">
    <subcellularLocation>
        <location evidence="1">Membrane</location>
        <topology evidence="1">Multi-pass membrane protein</topology>
    </subcellularLocation>
</comment>
<keyword evidence="5 13" id="KW-0812">Transmembrane</keyword>
<feature type="transmembrane region" description="Helical" evidence="13">
    <location>
        <begin position="15"/>
        <end position="34"/>
    </location>
</feature>
<name>A0ABX8LKU7_9BACT</name>
<evidence type="ECO:0000256" key="8">
    <source>
        <dbReference type="ARBA" id="ARBA00022989"/>
    </source>
</evidence>
<evidence type="ECO:0000256" key="1">
    <source>
        <dbReference type="ARBA" id="ARBA00004141"/>
    </source>
</evidence>
<evidence type="ECO:0000256" key="4">
    <source>
        <dbReference type="ARBA" id="ARBA00022538"/>
    </source>
</evidence>
<keyword evidence="3" id="KW-0813">Transport</keyword>
<evidence type="ECO:0000313" key="15">
    <source>
        <dbReference type="Proteomes" id="UP000683559"/>
    </source>
</evidence>
<evidence type="ECO:0000256" key="10">
    <source>
        <dbReference type="ARBA" id="ARBA00023136"/>
    </source>
</evidence>
<evidence type="ECO:0000256" key="13">
    <source>
        <dbReference type="SAM" id="Phobius"/>
    </source>
</evidence>
<accession>A0ABX8LKU7</accession>
<dbReference type="PANTHER" id="PTHR31462:SF5">
    <property type="entry name" value="ENDOSOMAL_LYSOSOMAL PROTON CHANNEL TMEM175"/>
    <property type="match status" value="1"/>
</dbReference>
<proteinExistence type="inferred from homology"/>
<feature type="transmembrane region" description="Helical" evidence="13">
    <location>
        <begin position="173"/>
        <end position="202"/>
    </location>
</feature>
<comment type="catalytic activity">
    <reaction evidence="12">
        <text>K(+)(in) = K(+)(out)</text>
        <dbReference type="Rhea" id="RHEA:29463"/>
        <dbReference type="ChEBI" id="CHEBI:29103"/>
    </reaction>
</comment>
<keyword evidence="4" id="KW-0633">Potassium transport</keyword>
<evidence type="ECO:0000256" key="7">
    <source>
        <dbReference type="ARBA" id="ARBA00022958"/>
    </source>
</evidence>
<keyword evidence="9" id="KW-0406">Ion transport</keyword>
<protein>
    <submittedName>
        <fullName evidence="14">DUF1211 domain-containing protein</fullName>
    </submittedName>
</protein>
<keyword evidence="8 13" id="KW-1133">Transmembrane helix</keyword>
<gene>
    <name evidence="14" type="ORF">KP001_08980</name>
</gene>
<evidence type="ECO:0000256" key="11">
    <source>
        <dbReference type="ARBA" id="ARBA00023303"/>
    </source>
</evidence>
<evidence type="ECO:0000256" key="3">
    <source>
        <dbReference type="ARBA" id="ARBA00022448"/>
    </source>
</evidence>